<dbReference type="GO" id="GO:0008270">
    <property type="term" value="F:zinc ion binding"/>
    <property type="evidence" value="ECO:0007669"/>
    <property type="project" value="UniProtKB-KW"/>
</dbReference>
<dbReference type="GO" id="GO:0061630">
    <property type="term" value="F:ubiquitin protein ligase activity"/>
    <property type="evidence" value="ECO:0007669"/>
    <property type="project" value="UniProtKB-UniRule"/>
</dbReference>
<dbReference type="GO" id="GO:0000781">
    <property type="term" value="C:chromosome, telomeric region"/>
    <property type="evidence" value="ECO:0007669"/>
    <property type="project" value="GOC"/>
</dbReference>
<dbReference type="SMART" id="SM00744">
    <property type="entry name" value="RINGv"/>
    <property type="match status" value="1"/>
</dbReference>
<keyword evidence="10" id="KW-0677">Repeat</keyword>
<dbReference type="InterPro" id="IPR054476">
    <property type="entry name" value="Ltn1_N"/>
</dbReference>
<dbReference type="InterPro" id="IPR039804">
    <property type="entry name" value="RING-CH-C4HC3_LTN1"/>
</dbReference>
<gene>
    <name evidence="18" type="primary">NCAS0C00680</name>
    <name evidence="18" type="ordered locus">NCAS_0C00680</name>
</gene>
<dbReference type="RefSeq" id="XP_003675427.1">
    <property type="nucleotide sequence ID" value="XM_003675379.1"/>
</dbReference>
<dbReference type="EMBL" id="HE576754">
    <property type="protein sequence ID" value="CCC69058.1"/>
    <property type="molecule type" value="Genomic_DNA"/>
</dbReference>
<dbReference type="UniPathway" id="UPA00143"/>
<dbReference type="GO" id="GO:0016567">
    <property type="term" value="P:protein ubiquitination"/>
    <property type="evidence" value="ECO:0007669"/>
    <property type="project" value="UniProtKB-UniPathway"/>
</dbReference>
<reference evidence="18 19" key="1">
    <citation type="journal article" date="2011" name="Proc. Natl. Acad. Sci. U.S.A.">
        <title>Evolutionary erosion of yeast sex chromosomes by mating-type switching accidents.</title>
        <authorList>
            <person name="Gordon J.L."/>
            <person name="Armisen D."/>
            <person name="Proux-Wera E."/>
            <person name="Oheigeartaigh S.S."/>
            <person name="Byrne K.P."/>
            <person name="Wolfe K.H."/>
        </authorList>
    </citation>
    <scope>NUCLEOTIDE SEQUENCE [LARGE SCALE GENOMIC DNA]</scope>
    <source>
        <strain evidence="19">ATCC 76901 / BCRC 22586 / CBS 4309 / NBRC 1992 / NRRL Y-12630</strain>
    </source>
</reference>
<evidence type="ECO:0000313" key="19">
    <source>
        <dbReference type="Proteomes" id="UP000001640"/>
    </source>
</evidence>
<comment type="catalytic activity">
    <reaction evidence="1 16">
        <text>S-ubiquitinyl-[E2 ubiquitin-conjugating enzyme]-L-cysteine + [acceptor protein]-L-lysine = [E2 ubiquitin-conjugating enzyme]-L-cysteine + N(6)-ubiquitinyl-[acceptor protein]-L-lysine.</text>
        <dbReference type="EC" id="2.3.2.27"/>
    </reaction>
</comment>
<evidence type="ECO:0000256" key="16">
    <source>
        <dbReference type="RuleBase" id="RU367090"/>
    </source>
</evidence>
<keyword evidence="13 16" id="KW-0862">Zinc</keyword>
<evidence type="ECO:0000256" key="10">
    <source>
        <dbReference type="ARBA" id="ARBA00022737"/>
    </source>
</evidence>
<dbReference type="FunCoup" id="G0VC51">
    <property type="interactions" value="637"/>
</dbReference>
<dbReference type="GeneID" id="96902644"/>
<evidence type="ECO:0000256" key="1">
    <source>
        <dbReference type="ARBA" id="ARBA00000900"/>
    </source>
</evidence>
<dbReference type="SUPFAM" id="SSF57850">
    <property type="entry name" value="RING/U-box"/>
    <property type="match status" value="1"/>
</dbReference>
<evidence type="ECO:0000256" key="11">
    <source>
        <dbReference type="ARBA" id="ARBA00022771"/>
    </source>
</evidence>
<dbReference type="InterPro" id="IPR039795">
    <property type="entry name" value="LTN1/Rkr1"/>
</dbReference>
<dbReference type="Pfam" id="PF13639">
    <property type="entry name" value="zf-RING_2"/>
    <property type="match status" value="1"/>
</dbReference>
<comment type="subunit">
    <text evidence="16">Component of the ribosome quality control complex (RQC).</text>
</comment>
<dbReference type="InterPro" id="IPR011016">
    <property type="entry name" value="Znf_RING-CH"/>
</dbReference>
<dbReference type="EC" id="2.3.2.27" evidence="5 16"/>
<dbReference type="OMA" id="NRFHGAC"/>
<dbReference type="InParanoid" id="G0VC51"/>
<evidence type="ECO:0000256" key="3">
    <source>
        <dbReference type="ARBA" id="ARBA00004906"/>
    </source>
</evidence>
<dbReference type="CDD" id="cd16491">
    <property type="entry name" value="RING-CH-C4HC3_LTN1"/>
    <property type="match status" value="1"/>
</dbReference>
<evidence type="ECO:0000256" key="9">
    <source>
        <dbReference type="ARBA" id="ARBA00022723"/>
    </source>
</evidence>
<dbReference type="InterPro" id="IPR054478">
    <property type="entry name" value="LTN1_UBC"/>
</dbReference>
<keyword evidence="12 16" id="KW-0833">Ubl conjugation pathway</keyword>
<evidence type="ECO:0000256" key="7">
    <source>
        <dbReference type="ARBA" id="ARBA00022490"/>
    </source>
</evidence>
<dbReference type="HOGENOM" id="CLU_262564_0_0_1"/>
<evidence type="ECO:0000259" key="17">
    <source>
        <dbReference type="PROSITE" id="PS50089"/>
    </source>
</evidence>
<keyword evidence="11 15" id="KW-0863">Zinc-finger</keyword>
<dbReference type="Gene3D" id="3.30.40.10">
    <property type="entry name" value="Zinc/RING finger domain, C3HC4 (zinc finger)"/>
    <property type="match status" value="1"/>
</dbReference>
<dbReference type="eggNOG" id="KOG0803">
    <property type="taxonomic scope" value="Eukaryota"/>
</dbReference>
<dbReference type="GO" id="GO:0022626">
    <property type="term" value="C:cytosolic ribosome"/>
    <property type="evidence" value="ECO:0007669"/>
    <property type="project" value="EnsemblFungi"/>
</dbReference>
<comment type="function">
    <text evidence="16">E3 ubiquitin-protein ligase. Component of the ribosome quality control complex (RQC), a ribosome-associated complex that mediates ubiquitination and extraction of incompletely synthesized nascent chains for proteasomal degradation.</text>
</comment>
<evidence type="ECO:0000313" key="18">
    <source>
        <dbReference type="EMBL" id="CCC69058.1"/>
    </source>
</evidence>
<comment type="function">
    <text evidence="14">E3 ubiquitin-protein ligase component of the ribosome quality control complex (RQC), a ribosome-associated complex that mediates ubiquitination and extraction of incompletely synthesized nascent chains for proteasomal degradation. Mediates ubiquitination of proteins derived from mRNAs lacking stop codons (non-stop proteins) and other translation arrest products induced by poly-lysine sequences and tandem rare codons. Ubiquitination leads to CDC48 recruitment for extraction and degradation of the incomplete translation product. May indirectly play a role in chromatin function and transcription.</text>
</comment>
<dbReference type="GO" id="GO:0072344">
    <property type="term" value="P:rescue of stalled ribosome"/>
    <property type="evidence" value="ECO:0007669"/>
    <property type="project" value="UniProtKB-UniRule"/>
</dbReference>
<evidence type="ECO:0000256" key="13">
    <source>
        <dbReference type="ARBA" id="ARBA00022833"/>
    </source>
</evidence>
<feature type="domain" description="RING-type" evidence="17">
    <location>
        <begin position="1510"/>
        <end position="1557"/>
    </location>
</feature>
<dbReference type="FunFam" id="3.30.40.10:FF:000038">
    <property type="entry name" value="E3 ubiquitin-protein ligase listerin"/>
    <property type="match status" value="1"/>
</dbReference>
<dbReference type="STRING" id="1064592.G0VC51"/>
<keyword evidence="8 16" id="KW-0808">Transferase</keyword>
<organism evidence="18 19">
    <name type="scientific">Naumovozyma castellii</name>
    <name type="common">Yeast</name>
    <name type="synonym">Saccharomyces castellii</name>
    <dbReference type="NCBI Taxonomy" id="27288"/>
    <lineage>
        <taxon>Eukaryota</taxon>
        <taxon>Fungi</taxon>
        <taxon>Dikarya</taxon>
        <taxon>Ascomycota</taxon>
        <taxon>Saccharomycotina</taxon>
        <taxon>Saccharomycetes</taxon>
        <taxon>Saccharomycetales</taxon>
        <taxon>Saccharomycetaceae</taxon>
        <taxon>Naumovozyma</taxon>
    </lineage>
</organism>
<dbReference type="GO" id="GO:1990116">
    <property type="term" value="P:ribosome-associated ubiquitin-dependent protein catabolic process"/>
    <property type="evidence" value="ECO:0007669"/>
    <property type="project" value="UniProtKB-UniRule"/>
</dbReference>
<dbReference type="Pfam" id="PF22999">
    <property type="entry name" value="LTN1_E3_ligase_6th"/>
    <property type="match status" value="1"/>
</dbReference>
<dbReference type="InterPro" id="IPR001841">
    <property type="entry name" value="Znf_RING"/>
</dbReference>
<dbReference type="PANTHER" id="PTHR12389:SF0">
    <property type="entry name" value="E3 UBIQUITIN-PROTEIN LIGASE LISTERIN"/>
    <property type="match status" value="1"/>
</dbReference>
<evidence type="ECO:0000256" key="8">
    <source>
        <dbReference type="ARBA" id="ARBA00022679"/>
    </source>
</evidence>
<evidence type="ECO:0000256" key="5">
    <source>
        <dbReference type="ARBA" id="ARBA00012483"/>
    </source>
</evidence>
<comment type="similarity">
    <text evidence="4 16">Belongs to the LTN1 family.</text>
</comment>
<accession>G0VC51</accession>
<dbReference type="OrthoDB" id="6108at2759"/>
<evidence type="ECO:0000256" key="4">
    <source>
        <dbReference type="ARBA" id="ARBA00007997"/>
    </source>
</evidence>
<comment type="pathway">
    <text evidence="3 16">Protein modification; protein ubiquitination.</text>
</comment>
<keyword evidence="19" id="KW-1185">Reference proteome</keyword>
<dbReference type="Pfam" id="PF23009">
    <property type="entry name" value="UBC_like"/>
    <property type="match status" value="1"/>
</dbReference>
<evidence type="ECO:0000256" key="6">
    <source>
        <dbReference type="ARBA" id="ARBA00017157"/>
    </source>
</evidence>
<evidence type="ECO:0000256" key="15">
    <source>
        <dbReference type="PROSITE-ProRule" id="PRU00175"/>
    </source>
</evidence>
<dbReference type="GO" id="GO:1990112">
    <property type="term" value="C:RQC complex"/>
    <property type="evidence" value="ECO:0007669"/>
    <property type="project" value="UniProtKB-UniRule"/>
</dbReference>
<protein>
    <recommendedName>
        <fullName evidence="6 16">E3 ubiquitin-protein ligase listerin</fullName>
        <ecNumber evidence="5 16">2.3.2.27</ecNumber>
    </recommendedName>
    <alternativeName>
        <fullName evidence="16">RING-type E3 ubiquitin transferase listerin</fullName>
    </alternativeName>
</protein>
<dbReference type="GO" id="GO:0005634">
    <property type="term" value="C:nucleus"/>
    <property type="evidence" value="ECO:0007669"/>
    <property type="project" value="EnsemblFungi"/>
</dbReference>
<dbReference type="InterPro" id="IPR013083">
    <property type="entry name" value="Znf_RING/FYVE/PHD"/>
</dbReference>
<dbReference type="PROSITE" id="PS50089">
    <property type="entry name" value="ZF_RING_2"/>
    <property type="match status" value="1"/>
</dbReference>
<evidence type="ECO:0000256" key="14">
    <source>
        <dbReference type="ARBA" id="ARBA00055150"/>
    </source>
</evidence>
<sequence length="1564" mass="181162">MSFGGVNTFQQYNTTDFGLGHNGVRITLNYFDGTPEPELLNSLNSNDLRLIFKSFLKRDDTTKEKALNDLWKLLEDFKQNENLFNDDIFVICWSQLYAKLITNESKVIRIQSHQISIALIKFLGKKISKFLKDLIPLVLLGTCDTDIAVSKACMADLNDCFKGNQEKITGLWTIFEEQILNLIKEIVLVEDQDTLSDERYVAKEESMFKYNRMFTSAICLLTTTLKMNDDDMKKNKEIYKLILSEDSKLWKSLTLKTIHNLKTFESLLVLIRILFDKTFLLSHKDILKTITKKMFKSLTSFSKKNILNYATIVPQTIDTIVLLTDYKNGRIWSYDKQSKEKMLNFLSVSCTNPVPGFFKSFYNLSLKTKDLSIFDFESEWLPIWRKSVKCLNEKSFLGRFGSQLIVECWTYYILTVKKFNVEKEDTESVLQSDVLATLANGNSLSEYASLKEVWDESVSPNAIVQEIEVYLNLENDLKIKEPKHLLDNMVQLLVALPKNEKALELLSGFIFDIISQDPSKAIEVHMDIINLYRYFINNNVFPLSKQISELIYELPTWLEVESYDVFSDLVTVYTRSKLFQANNEAISSIVDFFMATFSLDITKEKVIATLNSLDSQVFKTILHDENLDIPGFIKEYLKVYDYTDNGKLFGSQMISTSNVDLLYETAISTNKMQLFCNCLQKLAAPIREQFFEVSPFIKQSFLNLPVETRTTIYKLIKQCDESNTTITNHLCNSLLEYAETNFFGDSNVFCLDYAEDLLKADPTLIKLFTPSDVESTFSRYVPYIDYRLSLVNTLKISIHLFPTDTKQMNLKTSEELICYGLFLDRLLERLPEFVDNDKILFISMISELAADYNCISSIAHDEFLSFKHTFLKLDGYNFSMEEFFQELLSPETADDSSIVRALLSNEENVVSFLYKSCILHKILLNKVDSISTSTITDIIPSIEKFVSNSIRSKTANNVSYSKLCLLMSLFEKINSSDSVTKLRTLLASECIGVRETELVSKTYKTILVLLNMLNISDIGENFAPIAPQRLNMILTSIGKWLDSDIAYDPEFSVVRLSLLKLCTSFLKFPSVKNSNPAIFDVSERLLKDSVSMCQLDDTTYILELRQYCLELFIELSKEREMLESPDDLDNDVIDLCFINFPLETNNQISMMFYRILQKSLSKLSINVIEPYYDQLMDIILQEKKQGNINQIRIAVYLLESVISERQQRAIIDYEFKGQEQNQKQLEKDLDISDDQYKEEFKLPGKLVKKLIENFPQEYLEYEKKQEFLHYLWQWHLVFIFFKDVSYNMRQLFIEQLNENDLINKMFDFISDQIDFQDTKFWKQENSDAISTYSILETSFSPYEDDMFLECKRLLGNSLYELFNNVGSLTNKWWLNIKDRSLQKKIEEFVSEFVSPILISHELTEVSSKKSRLTEKDEALTIKINDITNEVRASYLIDEQKLELSFKLPANYPLTNVQVVGGPRVGISEQKWKQWLMSTQHIITAMNGSVLDSLELFSKNVNLQFSGFEECAICYSILHAVDRKLPTKTCPTCKNKFHGACLYKWFRSSGNNTCPLCRSEIPLHR</sequence>
<proteinExistence type="inferred from homology"/>
<dbReference type="GO" id="GO:0031509">
    <property type="term" value="P:subtelomeric heterochromatin formation"/>
    <property type="evidence" value="ECO:0007669"/>
    <property type="project" value="EnsemblFungi"/>
</dbReference>
<dbReference type="PANTHER" id="PTHR12389">
    <property type="entry name" value="ZINC FINGER PROTEIN 294"/>
    <property type="match status" value="1"/>
</dbReference>
<keyword evidence="7" id="KW-0963">Cytoplasm</keyword>
<dbReference type="KEGG" id="ncs:NCAS_0C00680"/>
<dbReference type="InterPro" id="IPR054477">
    <property type="entry name" value="LTN1_E3_ligase_6th"/>
</dbReference>
<dbReference type="Pfam" id="PF22958">
    <property type="entry name" value="Ltn1_1st"/>
    <property type="match status" value="1"/>
</dbReference>
<dbReference type="Proteomes" id="UP000001640">
    <property type="component" value="Chromosome 3"/>
</dbReference>
<evidence type="ECO:0000256" key="2">
    <source>
        <dbReference type="ARBA" id="ARBA00004514"/>
    </source>
</evidence>
<dbReference type="GO" id="GO:0043023">
    <property type="term" value="F:ribosomal large subunit binding"/>
    <property type="evidence" value="ECO:0007669"/>
    <property type="project" value="EnsemblFungi"/>
</dbReference>
<evidence type="ECO:0000256" key="12">
    <source>
        <dbReference type="ARBA" id="ARBA00022786"/>
    </source>
</evidence>
<name>G0VC51_NAUCA</name>
<dbReference type="SMART" id="SM01197">
    <property type="entry name" value="FANCL_C"/>
    <property type="match status" value="1"/>
</dbReference>
<keyword evidence="9 16" id="KW-0479">Metal-binding</keyword>
<reference key="2">
    <citation type="submission" date="2011-08" db="EMBL/GenBank/DDBJ databases">
        <title>Genome sequence of Naumovozyma castellii.</title>
        <authorList>
            <person name="Gordon J.L."/>
            <person name="Armisen D."/>
            <person name="Proux-Wera E."/>
            <person name="OhEigeartaigh S.S."/>
            <person name="Byrne K.P."/>
            <person name="Wolfe K.H."/>
        </authorList>
    </citation>
    <scope>NUCLEOTIDE SEQUENCE</scope>
    <source>
        <strain>Type strain:CBS 4309</strain>
    </source>
</reference>
<comment type="subcellular location">
    <subcellularLocation>
        <location evidence="2">Cytoplasm</location>
        <location evidence="2">Cytosol</location>
    </subcellularLocation>
</comment>